<dbReference type="GO" id="GO:0050567">
    <property type="term" value="F:glutaminyl-tRNA synthase (glutamine-hydrolyzing) activity"/>
    <property type="evidence" value="ECO:0007669"/>
    <property type="project" value="UniProtKB-UniRule"/>
</dbReference>
<dbReference type="EC" id="6.3.5.-" evidence="1"/>
<reference evidence="2 3" key="1">
    <citation type="journal article" date="2022" name="Microbiol. Resour. Announc.">
        <title>Complete Genome Sequence of the Hyperthermophilic and Acidophilic Archaeon Saccharolobus caldissimus Strain HS-3T.</title>
        <authorList>
            <person name="Sakai H.D."/>
            <person name="Kurosawa N."/>
        </authorList>
    </citation>
    <scope>NUCLEOTIDE SEQUENCE [LARGE SCALE GENOMIC DNA]</scope>
    <source>
        <strain evidence="2 3">JCM32116</strain>
    </source>
</reference>
<evidence type="ECO:0000256" key="1">
    <source>
        <dbReference type="HAMAP-Rule" id="MF_00122"/>
    </source>
</evidence>
<comment type="function">
    <text evidence="1">Allows the formation of correctly charged Asn-tRNA(Asn) or Gln-tRNA(Gln) through the transamidation of misacylated Asp-tRNA(Asn) or Glu-tRNA(Gln) in organisms which lack either or both of asparaginyl-tRNA or glutaminyl-tRNA synthetases. The reaction takes place in the presence of glutamine and ATP through an activated phospho-Asp-tRNA(Asn) or phospho-Glu-tRNA(Gln).</text>
</comment>
<dbReference type="Pfam" id="PF02686">
    <property type="entry name" value="GatC"/>
    <property type="match status" value="1"/>
</dbReference>
<comment type="catalytic activity">
    <reaction evidence="1">
        <text>L-aspartyl-tRNA(Asn) + L-glutamine + ATP + H2O = L-asparaginyl-tRNA(Asn) + L-glutamate + ADP + phosphate + 2 H(+)</text>
        <dbReference type="Rhea" id="RHEA:14513"/>
        <dbReference type="Rhea" id="RHEA-COMP:9674"/>
        <dbReference type="Rhea" id="RHEA-COMP:9677"/>
        <dbReference type="ChEBI" id="CHEBI:15377"/>
        <dbReference type="ChEBI" id="CHEBI:15378"/>
        <dbReference type="ChEBI" id="CHEBI:29985"/>
        <dbReference type="ChEBI" id="CHEBI:30616"/>
        <dbReference type="ChEBI" id="CHEBI:43474"/>
        <dbReference type="ChEBI" id="CHEBI:58359"/>
        <dbReference type="ChEBI" id="CHEBI:78515"/>
        <dbReference type="ChEBI" id="CHEBI:78516"/>
        <dbReference type="ChEBI" id="CHEBI:456216"/>
    </reaction>
</comment>
<dbReference type="AlphaFoldDB" id="A0AAQ4CPU4"/>
<dbReference type="GO" id="GO:0006450">
    <property type="term" value="P:regulation of translational fidelity"/>
    <property type="evidence" value="ECO:0007669"/>
    <property type="project" value="InterPro"/>
</dbReference>
<dbReference type="NCBIfam" id="TIGR00135">
    <property type="entry name" value="gatC"/>
    <property type="match status" value="1"/>
</dbReference>
<dbReference type="GO" id="GO:0006412">
    <property type="term" value="P:translation"/>
    <property type="evidence" value="ECO:0007669"/>
    <property type="project" value="UniProtKB-UniRule"/>
</dbReference>
<dbReference type="InterPro" id="IPR003837">
    <property type="entry name" value="GatC"/>
</dbReference>
<keyword evidence="1" id="KW-0648">Protein biosynthesis</keyword>
<keyword evidence="1" id="KW-0547">Nucleotide-binding</keyword>
<keyword evidence="1" id="KW-0436">Ligase</keyword>
<dbReference type="GO" id="GO:0070681">
    <property type="term" value="P:glutaminyl-tRNAGln biosynthesis via transamidation"/>
    <property type="evidence" value="ECO:0007669"/>
    <property type="project" value="TreeGrafter"/>
</dbReference>
<organism evidence="2 3">
    <name type="scientific">Saccharolobus caldissimus</name>
    <dbReference type="NCBI Taxonomy" id="1702097"/>
    <lineage>
        <taxon>Archaea</taxon>
        <taxon>Thermoproteota</taxon>
        <taxon>Thermoprotei</taxon>
        <taxon>Sulfolobales</taxon>
        <taxon>Sulfolobaceae</taxon>
        <taxon>Saccharolobus</taxon>
    </lineage>
</organism>
<dbReference type="Gene3D" id="1.10.20.60">
    <property type="entry name" value="Glu-tRNAGln amidotransferase C subunit, N-terminal domain"/>
    <property type="match status" value="1"/>
</dbReference>
<gene>
    <name evidence="1" type="primary">gatC</name>
    <name evidence="2" type="ORF">SACC_08420</name>
</gene>
<dbReference type="HAMAP" id="MF_00122">
    <property type="entry name" value="GatC"/>
    <property type="match status" value="1"/>
</dbReference>
<dbReference type="EMBL" id="AP025226">
    <property type="protein sequence ID" value="BDB97825.1"/>
    <property type="molecule type" value="Genomic_DNA"/>
</dbReference>
<evidence type="ECO:0000313" key="3">
    <source>
        <dbReference type="Proteomes" id="UP001319921"/>
    </source>
</evidence>
<dbReference type="SUPFAM" id="SSF141000">
    <property type="entry name" value="Glu-tRNAGln amidotransferase C subunit"/>
    <property type="match status" value="1"/>
</dbReference>
<dbReference type="GO" id="GO:0005524">
    <property type="term" value="F:ATP binding"/>
    <property type="evidence" value="ECO:0007669"/>
    <property type="project" value="UniProtKB-KW"/>
</dbReference>
<dbReference type="NCBIfam" id="NF000684">
    <property type="entry name" value="PRK00034.3-4"/>
    <property type="match status" value="1"/>
</dbReference>
<dbReference type="InterPro" id="IPR036113">
    <property type="entry name" value="Asp/Glu-ADT_sf_sub_c"/>
</dbReference>
<protein>
    <recommendedName>
        <fullName evidence="1">Aspartyl/glutamyl-tRNA(Asn/Gln) amidotransferase subunit C</fullName>
        <shortName evidence="1">Asp/Glu-ADT subunit C</shortName>
        <ecNumber evidence="1">6.3.5.-</ecNumber>
    </recommendedName>
</protein>
<keyword evidence="1" id="KW-0067">ATP-binding</keyword>
<dbReference type="RefSeq" id="WP_229571792.1">
    <property type="nucleotide sequence ID" value="NZ_AP025226.1"/>
</dbReference>
<comment type="subunit">
    <text evidence="1">Heterotrimer of A, B and C subunits.</text>
</comment>
<dbReference type="KEGG" id="scas:SACC_08420"/>
<comment type="catalytic activity">
    <reaction evidence="1">
        <text>L-glutamyl-tRNA(Gln) + L-glutamine + ATP + H2O = L-glutaminyl-tRNA(Gln) + L-glutamate + ADP + phosphate + H(+)</text>
        <dbReference type="Rhea" id="RHEA:17521"/>
        <dbReference type="Rhea" id="RHEA-COMP:9681"/>
        <dbReference type="Rhea" id="RHEA-COMP:9684"/>
        <dbReference type="ChEBI" id="CHEBI:15377"/>
        <dbReference type="ChEBI" id="CHEBI:15378"/>
        <dbReference type="ChEBI" id="CHEBI:29985"/>
        <dbReference type="ChEBI" id="CHEBI:30616"/>
        <dbReference type="ChEBI" id="CHEBI:43474"/>
        <dbReference type="ChEBI" id="CHEBI:58359"/>
        <dbReference type="ChEBI" id="CHEBI:78520"/>
        <dbReference type="ChEBI" id="CHEBI:78521"/>
        <dbReference type="ChEBI" id="CHEBI:456216"/>
    </reaction>
</comment>
<accession>A0AAQ4CPU4</accession>
<dbReference type="Proteomes" id="UP001319921">
    <property type="component" value="Chromosome"/>
</dbReference>
<keyword evidence="3" id="KW-1185">Reference proteome</keyword>
<dbReference type="PANTHER" id="PTHR15004:SF0">
    <property type="entry name" value="GLUTAMYL-TRNA(GLN) AMIDOTRANSFERASE SUBUNIT C, MITOCHONDRIAL"/>
    <property type="match status" value="1"/>
</dbReference>
<proteinExistence type="inferred from homology"/>
<dbReference type="PANTHER" id="PTHR15004">
    <property type="entry name" value="GLUTAMYL-TRNA(GLN) AMIDOTRANSFERASE SUBUNIT C, MITOCHONDRIAL"/>
    <property type="match status" value="1"/>
</dbReference>
<evidence type="ECO:0000313" key="2">
    <source>
        <dbReference type="EMBL" id="BDB97825.1"/>
    </source>
</evidence>
<comment type="similarity">
    <text evidence="1">Belongs to the GatC family.</text>
</comment>
<name>A0AAQ4CPU4_9CREN</name>
<dbReference type="GeneID" id="68865583"/>
<sequence>MKIEVNENLIKHLEVLALIQLSPEEEKIIKDDIKKILDFFNKLNELDLTNVEPLFHPLPQGRLRKDISKEPLDREEALKNVKRKENGYIIGPKTYGD</sequence>